<feature type="transmembrane region" description="Helical" evidence="13">
    <location>
        <begin position="767"/>
        <end position="789"/>
    </location>
</feature>
<dbReference type="GO" id="GO:0008076">
    <property type="term" value="C:voltage-gated potassium channel complex"/>
    <property type="evidence" value="ECO:0007669"/>
    <property type="project" value="InterPro"/>
</dbReference>
<feature type="compositionally biased region" description="Polar residues" evidence="12">
    <location>
        <begin position="163"/>
        <end position="176"/>
    </location>
</feature>
<dbReference type="SUPFAM" id="SSF81324">
    <property type="entry name" value="Voltage-gated potassium channels"/>
    <property type="match status" value="3"/>
</dbReference>
<evidence type="ECO:0000256" key="3">
    <source>
        <dbReference type="ARBA" id="ARBA00022538"/>
    </source>
</evidence>
<feature type="transmembrane region" description="Helical" evidence="13">
    <location>
        <begin position="263"/>
        <end position="283"/>
    </location>
</feature>
<evidence type="ECO:0000256" key="1">
    <source>
        <dbReference type="ARBA" id="ARBA00004141"/>
    </source>
</evidence>
<reference evidence="15" key="1">
    <citation type="submission" date="2021-02" db="EMBL/GenBank/DDBJ databases">
        <authorList>
            <person name="Dougan E. K."/>
            <person name="Rhodes N."/>
            <person name="Thang M."/>
            <person name="Chan C."/>
        </authorList>
    </citation>
    <scope>NUCLEOTIDE SEQUENCE</scope>
</reference>
<feature type="transmembrane region" description="Helical" evidence="13">
    <location>
        <begin position="988"/>
        <end position="1009"/>
    </location>
</feature>
<keyword evidence="7" id="KW-0630">Potassium</keyword>
<keyword evidence="6" id="KW-0851">Voltage-gated channel</keyword>
<dbReference type="Gene3D" id="1.20.120.350">
    <property type="entry name" value="Voltage-gated potassium channels. Chain C"/>
    <property type="match status" value="1"/>
</dbReference>
<dbReference type="GO" id="GO:0001508">
    <property type="term" value="P:action potential"/>
    <property type="evidence" value="ECO:0007669"/>
    <property type="project" value="TreeGrafter"/>
</dbReference>
<dbReference type="Gene3D" id="1.25.40.10">
    <property type="entry name" value="Tetratricopeptide repeat domain"/>
    <property type="match status" value="1"/>
</dbReference>
<keyword evidence="8 13" id="KW-1133">Transmembrane helix</keyword>
<sequence length="1514" mass="167905">MDPAALFGNANVHYVNEEYEEALKNYTMAVTLEDCVVYRTCRAACYLKLGRLFDQMLLTLNFGANAGRHPTRVKRSPANTWSADFGLKITTPREVTESVPRDSSLELDAVWTGVEDSSLDGLGSSRDLGVTTCSTEADNYARGRAPGEVTVDDIQRGRDSFNMGDNQNQEPKQATHQHAHGNEHRYGQPHYRHPHGKIQPQHGHGKLKDERKKTQKGEDDDEEQEEEKEEGEAEGEASEAEEGEEEGDEPWEMTFMDKLLLEIGWLILFIVLCMMLISFMSVISQLSDSSKDVDDGIVEPSALAQGAYWFDCHIMDPLVILTGLANFVVFAAKTEMEYDEEATSGFGFKRKLKTWVPGTNAILQKVGVVVLSTSLLLRDLSAPAHPWWKAYRSAAPFIALLINAYAWIDVIAMMPSVLDFIFRDDAYYNIQSLCLVRLVEMAVRTPSATGAGIRAFIDVFDEDGPLIGTIFAFGAVVWVMFSGLYMVANRTNAASVWEAAAYEGEPWQRFESLPSSMFFTLLNLCKEHPLADVFGAEEEQFGLAIFQRVIIILVCIIGVPVFGVPTGILGASLMKHCDLEVKRLEEAKVKADIHAPIADAAAVGQEEASAPAPAAEALAEAPAAEAPSTLEGKHAHVWLGYTLVVSFGSTFLYFFYTLHEDTVFLFMPIPEIPKKVLVPVDTATSAVFFLEFVARLSTGGLTYIAGIPLLIIDVLAFLPGFCTAGLWFGSRRNVEWVQGLCVLRVLKAERYVGAFASMFSILSENGAILKATALTTFLLWLFVSSILHFTEKDNPDEELQEVYASVPRALWTEIINLHGEWPWCDYTWVGKAIGTLLNFASIGICMIPVVVFSDGFIAKVAATPSGPDGEALTMSEMAEHRWQLAYQDSSGPAFHLLYAHLLPPEKLHQHPPSAMYGLLRFVSISFIFFATFNTVMDSLPSLSKEACDGEEPWPHCHQLNQFFVGADAMLAAFFTVEFVSRVVVLRGMYLLSFIGIVDLLSLSAFLITLGPAMHDAGLHPNYEATSAKELWRDLILPLRLMRLMMLESWTPAIQSLCDVIWMQAAALRKACYALVCVWYMFTVSLYVLERDSADEEISARFENVLVGLPHGLIHLTGDYPCTNYSSLSVPFHLVFLILGMCCTGTFTGIFAGGFVEYLGAQRDMERRQAAEERVRIMVAAVSVLQRRVRARQRQTKRGFSGELPRYNQVTMQKAAQRLLKRQTSLGRVFMSLAQSALIINILNTMLESIPEVEALGPAARRALTFVEVVTGLVFAIEFFLHFLARPLGIFTTPMRIVDFVCLLPTIMRVKFELQSIEAQDNSPGMEAFIESVAACRIIRVLDWPGIAREVRAVKSTIKAALPSLAMPAVISLELWVLTAGIFVWLENFFAKDDEASDQEHMGSIPDALYWCSIYLLGEWANDEFTDGAGSRMCIFYCLCGVALFSIPVGIMVEAGQSTLLKIADERRELEQLRQAARQGKGAVMAPKEAEGPKHGAAPAVAKKIEAGVLFWRVL</sequence>
<comment type="subcellular location">
    <subcellularLocation>
        <location evidence="1">Membrane</location>
        <topology evidence="1">Multi-pass membrane protein</topology>
    </subcellularLocation>
</comment>
<dbReference type="Pfam" id="PF00520">
    <property type="entry name" value="Ion_trans"/>
    <property type="match status" value="3"/>
</dbReference>
<evidence type="ECO:0000259" key="14">
    <source>
        <dbReference type="Pfam" id="PF00520"/>
    </source>
</evidence>
<keyword evidence="3" id="KW-0633">Potassium transport</keyword>
<accession>A0A812KJ27</accession>
<dbReference type="Proteomes" id="UP000601435">
    <property type="component" value="Unassembled WGS sequence"/>
</dbReference>
<feature type="domain" description="Ion transport" evidence="14">
    <location>
        <begin position="1236"/>
        <end position="1454"/>
    </location>
</feature>
<evidence type="ECO:0000256" key="6">
    <source>
        <dbReference type="ARBA" id="ARBA00022882"/>
    </source>
</evidence>
<dbReference type="EMBL" id="CAJNJA010007919">
    <property type="protein sequence ID" value="CAE7230592.1"/>
    <property type="molecule type" value="Genomic_DNA"/>
</dbReference>
<organism evidence="15 16">
    <name type="scientific">Symbiodinium necroappetens</name>
    <dbReference type="NCBI Taxonomy" id="1628268"/>
    <lineage>
        <taxon>Eukaryota</taxon>
        <taxon>Sar</taxon>
        <taxon>Alveolata</taxon>
        <taxon>Dinophyceae</taxon>
        <taxon>Suessiales</taxon>
        <taxon>Symbiodiniaceae</taxon>
        <taxon>Symbiodinium</taxon>
    </lineage>
</organism>
<dbReference type="GO" id="GO:0005249">
    <property type="term" value="F:voltage-gated potassium channel activity"/>
    <property type="evidence" value="ECO:0007669"/>
    <property type="project" value="InterPro"/>
</dbReference>
<evidence type="ECO:0000256" key="9">
    <source>
        <dbReference type="ARBA" id="ARBA00023065"/>
    </source>
</evidence>
<evidence type="ECO:0000256" key="11">
    <source>
        <dbReference type="ARBA" id="ARBA00023303"/>
    </source>
</evidence>
<feature type="transmembrane region" description="Helical" evidence="13">
    <location>
        <begin position="832"/>
        <end position="852"/>
    </location>
</feature>
<feature type="transmembrane region" description="Helical" evidence="13">
    <location>
        <begin position="1364"/>
        <end position="1385"/>
    </location>
</feature>
<protein>
    <submittedName>
        <fullName evidence="15">Kcnb2 protein</fullName>
    </submittedName>
</protein>
<dbReference type="InterPro" id="IPR028325">
    <property type="entry name" value="VG_K_chnl"/>
</dbReference>
<keyword evidence="11" id="KW-0407">Ion channel</keyword>
<gene>
    <name evidence="15" type="primary">Kcnb2</name>
    <name evidence="15" type="ORF">SNEC2469_LOCUS3538</name>
</gene>
<feature type="compositionally biased region" description="Basic and acidic residues" evidence="12">
    <location>
        <begin position="206"/>
        <end position="217"/>
    </location>
</feature>
<feature type="domain" description="Ion transport" evidence="14">
    <location>
        <begin position="651"/>
        <end position="829"/>
    </location>
</feature>
<feature type="domain" description="Ion transport" evidence="14">
    <location>
        <begin position="922"/>
        <end position="1147"/>
    </location>
</feature>
<feature type="transmembrane region" description="Helical" evidence="13">
    <location>
        <begin position="1262"/>
        <end position="1284"/>
    </location>
</feature>
<feature type="transmembrane region" description="Helical" evidence="13">
    <location>
        <begin position="466"/>
        <end position="488"/>
    </location>
</feature>
<keyword evidence="10 13" id="KW-0472">Membrane</keyword>
<feature type="transmembrane region" description="Helical" evidence="13">
    <location>
        <begin position="1225"/>
        <end position="1242"/>
    </location>
</feature>
<feature type="compositionally biased region" description="Acidic residues" evidence="12">
    <location>
        <begin position="218"/>
        <end position="250"/>
    </location>
</feature>
<evidence type="ECO:0000256" key="4">
    <source>
        <dbReference type="ARBA" id="ARBA00022692"/>
    </source>
</evidence>
<dbReference type="InterPro" id="IPR005821">
    <property type="entry name" value="Ion_trans_dom"/>
</dbReference>
<evidence type="ECO:0000313" key="15">
    <source>
        <dbReference type="EMBL" id="CAE7230592.1"/>
    </source>
</evidence>
<dbReference type="InterPro" id="IPR027359">
    <property type="entry name" value="Volt_channel_dom_sf"/>
</dbReference>
<keyword evidence="2" id="KW-0813">Transport</keyword>
<evidence type="ECO:0000256" key="10">
    <source>
        <dbReference type="ARBA" id="ARBA00023136"/>
    </source>
</evidence>
<name>A0A812KJ27_9DINO</name>
<feature type="transmembrane region" description="Helical" evidence="13">
    <location>
        <begin position="638"/>
        <end position="656"/>
    </location>
</feature>
<comment type="caution">
    <text evidence="15">The sequence shown here is derived from an EMBL/GenBank/DDBJ whole genome shotgun (WGS) entry which is preliminary data.</text>
</comment>
<feature type="transmembrane region" description="Helical" evidence="13">
    <location>
        <begin position="914"/>
        <end position="932"/>
    </location>
</feature>
<feature type="transmembrane region" description="Helical" evidence="13">
    <location>
        <begin position="1433"/>
        <end position="1452"/>
    </location>
</feature>
<feature type="transmembrane region" description="Helical" evidence="13">
    <location>
        <begin position="1133"/>
        <end position="1158"/>
    </location>
</feature>
<dbReference type="PANTHER" id="PTHR11537">
    <property type="entry name" value="VOLTAGE-GATED POTASSIUM CHANNEL"/>
    <property type="match status" value="1"/>
</dbReference>
<feature type="transmembrane region" description="Helical" evidence="13">
    <location>
        <begin position="549"/>
        <end position="574"/>
    </location>
</feature>
<evidence type="ECO:0000256" key="2">
    <source>
        <dbReference type="ARBA" id="ARBA00022448"/>
    </source>
</evidence>
<keyword evidence="9" id="KW-0406">Ion transport</keyword>
<feature type="transmembrane region" description="Helical" evidence="13">
    <location>
        <begin position="703"/>
        <end position="728"/>
    </location>
</feature>
<keyword evidence="4 13" id="KW-0812">Transmembrane</keyword>
<evidence type="ECO:0000256" key="12">
    <source>
        <dbReference type="SAM" id="MobiDB-lite"/>
    </source>
</evidence>
<evidence type="ECO:0000256" key="7">
    <source>
        <dbReference type="ARBA" id="ARBA00022958"/>
    </source>
</evidence>
<evidence type="ECO:0000256" key="5">
    <source>
        <dbReference type="ARBA" id="ARBA00022826"/>
    </source>
</evidence>
<dbReference type="OrthoDB" id="428384at2759"/>
<feature type="transmembrane region" description="Helical" evidence="13">
    <location>
        <begin position="390"/>
        <end position="408"/>
    </location>
</feature>
<dbReference type="InterPro" id="IPR011990">
    <property type="entry name" value="TPR-like_helical_dom_sf"/>
</dbReference>
<evidence type="ECO:0000313" key="16">
    <source>
        <dbReference type="Proteomes" id="UP000601435"/>
    </source>
</evidence>
<dbReference type="PANTHER" id="PTHR11537:SF254">
    <property type="entry name" value="POTASSIUM VOLTAGE-GATED CHANNEL PROTEIN SHAB"/>
    <property type="match status" value="1"/>
</dbReference>
<keyword evidence="16" id="KW-1185">Reference proteome</keyword>
<evidence type="ECO:0000256" key="8">
    <source>
        <dbReference type="ARBA" id="ARBA00022989"/>
    </source>
</evidence>
<feature type="transmembrane region" description="Helical" evidence="13">
    <location>
        <begin position="676"/>
        <end position="697"/>
    </location>
</feature>
<feature type="region of interest" description="Disordered" evidence="12">
    <location>
        <begin position="157"/>
        <end position="250"/>
    </location>
</feature>
<proteinExistence type="predicted"/>
<dbReference type="SUPFAM" id="SSF48452">
    <property type="entry name" value="TPR-like"/>
    <property type="match status" value="1"/>
</dbReference>
<keyword evidence="5" id="KW-0631">Potassium channel</keyword>
<evidence type="ECO:0000256" key="13">
    <source>
        <dbReference type="SAM" id="Phobius"/>
    </source>
</evidence>
<dbReference type="Gene3D" id="1.10.287.70">
    <property type="match status" value="3"/>
</dbReference>